<dbReference type="InterPro" id="IPR044925">
    <property type="entry name" value="His-Me_finger_sf"/>
</dbReference>
<reference evidence="5" key="1">
    <citation type="submission" date="2025-08" db="UniProtKB">
        <authorList>
            <consortium name="RefSeq"/>
        </authorList>
    </citation>
    <scope>IDENTIFICATION</scope>
</reference>
<dbReference type="InterPro" id="IPR039015">
    <property type="entry name" value="ENDOD1"/>
</dbReference>
<dbReference type="InterPro" id="IPR001604">
    <property type="entry name" value="Endo_G_ENPP1-like_dom"/>
</dbReference>
<dbReference type="InterPro" id="IPR020821">
    <property type="entry name" value="ENPP1-3/EXOG-like_nuc-like"/>
</dbReference>
<feature type="domain" description="ENPP1-3/EXOG-like endonuclease/phosphodiesterase" evidence="2">
    <location>
        <begin position="62"/>
        <end position="285"/>
    </location>
</feature>
<evidence type="ECO:0000259" key="3">
    <source>
        <dbReference type="SMART" id="SM00892"/>
    </source>
</evidence>
<dbReference type="GO" id="GO:0046872">
    <property type="term" value="F:metal ion binding"/>
    <property type="evidence" value="ECO:0007669"/>
    <property type="project" value="InterPro"/>
</dbReference>
<feature type="signal peptide" evidence="1">
    <location>
        <begin position="1"/>
        <end position="22"/>
    </location>
</feature>
<gene>
    <name evidence="5" type="primary">LOC114442956</name>
</gene>
<evidence type="ECO:0000313" key="5">
    <source>
        <dbReference type="RefSeq" id="XP_028272650.1"/>
    </source>
</evidence>
<dbReference type="GO" id="GO:0003676">
    <property type="term" value="F:nucleic acid binding"/>
    <property type="evidence" value="ECO:0007669"/>
    <property type="project" value="InterPro"/>
</dbReference>
<organism evidence="4 5">
    <name type="scientific">Parambassis ranga</name>
    <name type="common">Indian glassy fish</name>
    <dbReference type="NCBI Taxonomy" id="210632"/>
    <lineage>
        <taxon>Eukaryota</taxon>
        <taxon>Metazoa</taxon>
        <taxon>Chordata</taxon>
        <taxon>Craniata</taxon>
        <taxon>Vertebrata</taxon>
        <taxon>Euteleostomi</taxon>
        <taxon>Actinopterygii</taxon>
        <taxon>Neopterygii</taxon>
        <taxon>Teleostei</taxon>
        <taxon>Neoteleostei</taxon>
        <taxon>Acanthomorphata</taxon>
        <taxon>Ovalentaria</taxon>
        <taxon>Ambassidae</taxon>
        <taxon>Parambassis</taxon>
    </lineage>
</organism>
<accession>A0A6P7J7T9</accession>
<dbReference type="SMART" id="SM00477">
    <property type="entry name" value="NUC"/>
    <property type="match status" value="1"/>
</dbReference>
<dbReference type="Pfam" id="PF01223">
    <property type="entry name" value="Endonuclease_NS"/>
    <property type="match status" value="1"/>
</dbReference>
<keyword evidence="4" id="KW-1185">Reference proteome</keyword>
<protein>
    <submittedName>
        <fullName evidence="5">Endonuclease domain-containing 1 protein-like</fullName>
    </submittedName>
</protein>
<dbReference type="PANTHER" id="PTHR21472:SF18">
    <property type="entry name" value="ENDONUCLEASE DOMAIN-CONTAINING 1 PROTEIN"/>
    <property type="match status" value="1"/>
</dbReference>
<dbReference type="SUPFAM" id="SSF54060">
    <property type="entry name" value="His-Me finger endonucleases"/>
    <property type="match status" value="1"/>
</dbReference>
<dbReference type="GO" id="GO:0016787">
    <property type="term" value="F:hydrolase activity"/>
    <property type="evidence" value="ECO:0007669"/>
    <property type="project" value="InterPro"/>
</dbReference>
<dbReference type="GeneID" id="114442956"/>
<feature type="chain" id="PRO_5027863655" evidence="1">
    <location>
        <begin position="23"/>
        <end position="296"/>
    </location>
</feature>
<feature type="domain" description="DNA/RNA non-specific endonuclease/pyrophosphatase/phosphodiesterase" evidence="3">
    <location>
        <begin position="61"/>
        <end position="292"/>
    </location>
</feature>
<proteinExistence type="predicted"/>
<dbReference type="Gene3D" id="3.40.570.10">
    <property type="entry name" value="Extracellular Endonuclease, subunit A"/>
    <property type="match status" value="1"/>
</dbReference>
<dbReference type="SMART" id="SM00892">
    <property type="entry name" value="Endonuclease_NS"/>
    <property type="match status" value="1"/>
</dbReference>
<keyword evidence="1" id="KW-0732">Signal</keyword>
<dbReference type="AlphaFoldDB" id="A0A6P7J7T9"/>
<sequence>MQRFSTAAVLLLLAWIGGLVTAEVVPQTFHQCKNSLYKGKDPIPKYITGDNYKWICQRYNNMYRFATLYDPNQRAPLFSAYKITGPTKKCKRPTGEVWYFEPQLASRTKGNDMEPFPTKDQNVIESQAVLADYAGTPYTLGHLNPSLHQATQDDCEATFTLTNVVPQREGSNTGPWAELERNIKERFQTYCEKEMFVITGGMPYVEEKWMNQRVSIPEYMWSAYCCPSFKPNIPKPMKDRFPTYAAVGRNDPNSPDDIVKKVNGYDVKEMSLMELQDILKQRLNLRKLTLFDNNCT</sequence>
<dbReference type="InterPro" id="IPR044929">
    <property type="entry name" value="DNA/RNA_non-sp_Endonuclease_sf"/>
</dbReference>
<dbReference type="OrthoDB" id="69221at2759"/>
<dbReference type="Proteomes" id="UP000515145">
    <property type="component" value="Chromosome 10"/>
</dbReference>
<dbReference type="InParanoid" id="A0A6P7J7T9"/>
<evidence type="ECO:0000256" key="1">
    <source>
        <dbReference type="SAM" id="SignalP"/>
    </source>
</evidence>
<evidence type="ECO:0000313" key="4">
    <source>
        <dbReference type="Proteomes" id="UP000515145"/>
    </source>
</evidence>
<evidence type="ECO:0000259" key="2">
    <source>
        <dbReference type="SMART" id="SM00477"/>
    </source>
</evidence>
<name>A0A6P7J7T9_9TELE</name>
<dbReference type="PANTHER" id="PTHR21472">
    <property type="entry name" value="ENDONUCLEASE DOMAIN-CONTAINING 1 PROTEIN ENDOD1"/>
    <property type="match status" value="1"/>
</dbReference>
<dbReference type="RefSeq" id="XP_028272650.1">
    <property type="nucleotide sequence ID" value="XM_028416849.1"/>
</dbReference>